<dbReference type="PROSITE" id="PS50950">
    <property type="entry name" value="ZF_THAP"/>
    <property type="match status" value="1"/>
</dbReference>
<feature type="compositionally biased region" description="Basic residues" evidence="7">
    <location>
        <begin position="717"/>
        <end position="730"/>
    </location>
</feature>
<organism evidence="10 11">
    <name type="scientific">Pelobates cultripes</name>
    <name type="common">Western spadefoot toad</name>
    <dbReference type="NCBI Taxonomy" id="61616"/>
    <lineage>
        <taxon>Eukaryota</taxon>
        <taxon>Metazoa</taxon>
        <taxon>Chordata</taxon>
        <taxon>Craniata</taxon>
        <taxon>Vertebrata</taxon>
        <taxon>Euteleostomi</taxon>
        <taxon>Amphibia</taxon>
        <taxon>Batrachia</taxon>
        <taxon>Anura</taxon>
        <taxon>Pelobatoidea</taxon>
        <taxon>Pelobatidae</taxon>
        <taxon>Pelobates</taxon>
    </lineage>
</organism>
<evidence type="ECO:0000313" key="10">
    <source>
        <dbReference type="EMBL" id="CAH2327056.1"/>
    </source>
</evidence>
<feature type="compositionally biased region" description="Basic and acidic residues" evidence="7">
    <location>
        <begin position="353"/>
        <end position="366"/>
    </location>
</feature>
<evidence type="ECO:0000256" key="2">
    <source>
        <dbReference type="ARBA" id="ARBA00022771"/>
    </source>
</evidence>
<keyword evidence="3" id="KW-0862">Zinc</keyword>
<evidence type="ECO:0000256" key="7">
    <source>
        <dbReference type="SAM" id="MobiDB-lite"/>
    </source>
</evidence>
<accession>A0AAD1WWQ5</accession>
<evidence type="ECO:0000256" key="6">
    <source>
        <dbReference type="PROSITE-ProRule" id="PRU00309"/>
    </source>
</evidence>
<dbReference type="SMART" id="SM00443">
    <property type="entry name" value="G_patch"/>
    <property type="match status" value="1"/>
</dbReference>
<dbReference type="EMBL" id="OW240924">
    <property type="protein sequence ID" value="CAH2327056.1"/>
    <property type="molecule type" value="Genomic_DNA"/>
</dbReference>
<feature type="compositionally biased region" description="Basic residues" evidence="7">
    <location>
        <begin position="259"/>
        <end position="270"/>
    </location>
</feature>
<dbReference type="SMART" id="SM00692">
    <property type="entry name" value="DM3"/>
    <property type="match status" value="1"/>
</dbReference>
<evidence type="ECO:0000256" key="5">
    <source>
        <dbReference type="ARBA" id="ARBA00040365"/>
    </source>
</evidence>
<protein>
    <recommendedName>
        <fullName evidence="5">G patch domain-containing protein 4</fullName>
    </recommendedName>
</protein>
<feature type="compositionally biased region" description="Basic and acidic residues" evidence="7">
    <location>
        <begin position="661"/>
        <end position="670"/>
    </location>
</feature>
<dbReference type="PANTHER" id="PTHR23149:SF9">
    <property type="entry name" value="G PATCH DOMAIN-CONTAINING PROTEIN 4"/>
    <property type="match status" value="1"/>
</dbReference>
<dbReference type="SUPFAM" id="SSF57716">
    <property type="entry name" value="Glucocorticoid receptor-like (DNA-binding domain)"/>
    <property type="match status" value="1"/>
</dbReference>
<keyword evidence="2 6" id="KW-0863">Zinc-finger</keyword>
<dbReference type="InterPro" id="IPR000467">
    <property type="entry name" value="G_patch_dom"/>
</dbReference>
<dbReference type="AlphaFoldDB" id="A0AAD1WWQ5"/>
<dbReference type="GO" id="GO:0008270">
    <property type="term" value="F:zinc ion binding"/>
    <property type="evidence" value="ECO:0007669"/>
    <property type="project" value="UniProtKB-KW"/>
</dbReference>
<feature type="domain" description="THAP-type" evidence="9">
    <location>
        <begin position="8"/>
        <end position="112"/>
    </location>
</feature>
<dbReference type="PROSITE" id="PS50174">
    <property type="entry name" value="G_PATCH"/>
    <property type="match status" value="1"/>
</dbReference>
<feature type="region of interest" description="Disordered" evidence="7">
    <location>
        <begin position="605"/>
        <end position="730"/>
    </location>
</feature>
<dbReference type="InterPro" id="IPR006612">
    <property type="entry name" value="THAP_Znf"/>
</dbReference>
<dbReference type="Pfam" id="PF01585">
    <property type="entry name" value="G-patch"/>
    <property type="match status" value="1"/>
</dbReference>
<evidence type="ECO:0000259" key="9">
    <source>
        <dbReference type="PROSITE" id="PS50950"/>
    </source>
</evidence>
<dbReference type="InterPro" id="IPR050656">
    <property type="entry name" value="PINX1"/>
</dbReference>
<feature type="region of interest" description="Disordered" evidence="7">
    <location>
        <begin position="253"/>
        <end position="273"/>
    </location>
</feature>
<sequence length="730" mass="82233">MAALWAPVTALCSEPPDRIHFYKYIESRDGTLEFQSKLYVLHQFPNSAERIKAWLQASGDHFDNIDAVVQYIMQHRTKSYFHICSDHFETEMFVSGTRTRLYLKSNAVPTIFPRPSVLSIVNELAHISEESNPDVEMDGLVDTSIQSDTDSTLFGFDHDYLADFSYRIPKPENFHSVHTNTDIIQKSNRGTSTSHFLGRKNASAQTINIISKKHVSTSTWNLVKCKDAYTWIDVSDEAIDPLAKNSIINDFSQAPPPKKCSKAKSQRKKLPKPETLATEEMDVAFLPAIQPRTVARDPTCKELVPWTNAIVNHFWASCYLGKGNPDLLRERWVSVLHHITNVHEWESENGVKRCSHKEMSESENQERTNPPSIITSVSPSNIDFFGHIKSRLQTSEFGNTSLYNPTCKMSTPSAPKSQGMRFAEEQLQRHGWTEGKGLGKRESGISEAIKVKVKCDKAGVGHDSAEQFTFHWWDHVFNKTAASISVEADHDQGGVQVKKLKEEESIVTNKKPRKAFANSNMLYGRFVKSATLLSGGEKPVEKSSSSESSDSEDEDEKLDLSSTTKMTDEDLIKVCGGRTAHKGARHGLTMSAKLSRLEEQERAFLEKYGRKGQKTIEAPAEDNAGSSKKRNKKHSQEQANDTISISSEPALPKKKKRKNTREHGGLKGHDDEVEPCADQDGNGTKRNEKRKKSHRKESPSPEELAEQDEETMDSHVKSKKKKKKQKKYAE</sequence>
<keyword evidence="4 6" id="KW-0238">DNA-binding</keyword>
<gene>
    <name evidence="10" type="ORF">PECUL_23A049943</name>
</gene>
<evidence type="ECO:0000259" key="8">
    <source>
        <dbReference type="PROSITE" id="PS50174"/>
    </source>
</evidence>
<keyword evidence="1" id="KW-0479">Metal-binding</keyword>
<evidence type="ECO:0000256" key="1">
    <source>
        <dbReference type="ARBA" id="ARBA00022723"/>
    </source>
</evidence>
<evidence type="ECO:0000256" key="4">
    <source>
        <dbReference type="ARBA" id="ARBA00023125"/>
    </source>
</evidence>
<feature type="region of interest" description="Disordered" evidence="7">
    <location>
        <begin position="534"/>
        <end position="563"/>
    </location>
</feature>
<dbReference type="PANTHER" id="PTHR23149">
    <property type="entry name" value="G PATCH DOMAIN CONTAINING PROTEIN"/>
    <property type="match status" value="1"/>
</dbReference>
<proteinExistence type="predicted"/>
<feature type="region of interest" description="Disordered" evidence="7">
    <location>
        <begin position="353"/>
        <end position="373"/>
    </location>
</feature>
<dbReference type="GO" id="GO:0003677">
    <property type="term" value="F:DNA binding"/>
    <property type="evidence" value="ECO:0007669"/>
    <property type="project" value="UniProtKB-UniRule"/>
</dbReference>
<evidence type="ECO:0000256" key="3">
    <source>
        <dbReference type="ARBA" id="ARBA00022833"/>
    </source>
</evidence>
<evidence type="ECO:0000313" key="11">
    <source>
        <dbReference type="Proteomes" id="UP001295444"/>
    </source>
</evidence>
<dbReference type="SMART" id="SM00980">
    <property type="entry name" value="THAP"/>
    <property type="match status" value="1"/>
</dbReference>
<dbReference type="Proteomes" id="UP001295444">
    <property type="component" value="Chromosome 13"/>
</dbReference>
<keyword evidence="11" id="KW-1185">Reference proteome</keyword>
<dbReference type="GO" id="GO:0005730">
    <property type="term" value="C:nucleolus"/>
    <property type="evidence" value="ECO:0007669"/>
    <property type="project" value="TreeGrafter"/>
</dbReference>
<name>A0AAD1WWQ5_PELCU</name>
<feature type="compositionally biased region" description="Polar residues" evidence="7">
    <location>
        <begin position="637"/>
        <end position="647"/>
    </location>
</feature>
<feature type="domain" description="G-patch" evidence="8">
    <location>
        <begin position="419"/>
        <end position="465"/>
    </location>
</feature>
<dbReference type="Pfam" id="PF05485">
    <property type="entry name" value="THAP"/>
    <property type="match status" value="1"/>
</dbReference>
<reference evidence="10" key="1">
    <citation type="submission" date="2022-03" db="EMBL/GenBank/DDBJ databases">
        <authorList>
            <person name="Alioto T."/>
            <person name="Alioto T."/>
            <person name="Gomez Garrido J."/>
        </authorList>
    </citation>
    <scope>NUCLEOTIDE SEQUENCE</scope>
</reference>